<evidence type="ECO:0000313" key="2">
    <source>
        <dbReference type="EMBL" id="QDS92984.1"/>
    </source>
</evidence>
<keyword evidence="1" id="KW-0812">Transmembrane</keyword>
<dbReference type="KEGG" id="rml:FF011L_17390"/>
<dbReference type="OrthoDB" id="9812770at2"/>
<evidence type="ECO:0000313" key="3">
    <source>
        <dbReference type="Proteomes" id="UP000320672"/>
    </source>
</evidence>
<evidence type="ECO:0000256" key="1">
    <source>
        <dbReference type="SAM" id="Phobius"/>
    </source>
</evidence>
<protein>
    <recommendedName>
        <fullName evidence="4">Pseudopilin GspJ</fullName>
    </recommendedName>
</protein>
<dbReference type="RefSeq" id="WP_145351146.1">
    <property type="nucleotide sequence ID" value="NZ_CP036262.1"/>
</dbReference>
<keyword evidence="1" id="KW-0472">Membrane</keyword>
<name>A0A517MDM0_9BACT</name>
<reference evidence="2 3" key="1">
    <citation type="submission" date="2019-02" db="EMBL/GenBank/DDBJ databases">
        <title>Deep-cultivation of Planctomycetes and their phenomic and genomic characterization uncovers novel biology.</title>
        <authorList>
            <person name="Wiegand S."/>
            <person name="Jogler M."/>
            <person name="Boedeker C."/>
            <person name="Pinto D."/>
            <person name="Vollmers J."/>
            <person name="Rivas-Marin E."/>
            <person name="Kohn T."/>
            <person name="Peeters S.H."/>
            <person name="Heuer A."/>
            <person name="Rast P."/>
            <person name="Oberbeckmann S."/>
            <person name="Bunk B."/>
            <person name="Jeske O."/>
            <person name="Meyerdierks A."/>
            <person name="Storesund J.E."/>
            <person name="Kallscheuer N."/>
            <person name="Luecker S."/>
            <person name="Lage O.M."/>
            <person name="Pohl T."/>
            <person name="Merkel B.J."/>
            <person name="Hornburger P."/>
            <person name="Mueller R.-W."/>
            <person name="Bruemmer F."/>
            <person name="Labrenz M."/>
            <person name="Spormann A.M."/>
            <person name="Op den Camp H."/>
            <person name="Overmann J."/>
            <person name="Amann R."/>
            <person name="Jetten M.S.M."/>
            <person name="Mascher T."/>
            <person name="Medema M.H."/>
            <person name="Devos D.P."/>
            <person name="Kaster A.-K."/>
            <person name="Ovreas L."/>
            <person name="Rohde M."/>
            <person name="Galperin M.Y."/>
            <person name="Jogler C."/>
        </authorList>
    </citation>
    <scope>NUCLEOTIDE SEQUENCE [LARGE SCALE GENOMIC DNA]</scope>
    <source>
        <strain evidence="2 3">FF011L</strain>
    </source>
</reference>
<gene>
    <name evidence="2" type="ORF">FF011L_17390</name>
</gene>
<keyword evidence="3" id="KW-1185">Reference proteome</keyword>
<sequence length="352" mass="38287">MIFRNATSSQPKCRVNRLNKRLAGRSKFPGKRPAFTLLEMILTLSLAVILTALVGGALSFYGNNMETRDQEVRRVQLATAIMKMIGDDLKATLIIEEFDASALASALASTGMDAASGGGEGEAESTESGSALLDIDEDSMGTGEEVSDDLATEAVMLQRPGLMGNQYQIMFDISRTPRLEDFQQVAQDVSEGLMDIPSDLKTVTYYVQQEGTTGVQDPLTQISEGLSIGSPNSGGLVRRAVDRLVTRYAMDSGNVTGLNMTGDLLAPEVLQIQFAYWDGFMWQIEWNSDEMGELPMAVQVRLTLGKRGVDSTVVDPTSSDQVRVFQQIVRLPMGRLVEEDEFEDDGMSGVGL</sequence>
<keyword evidence="1" id="KW-1133">Transmembrane helix</keyword>
<organism evidence="2 3">
    <name type="scientific">Roseimaritima multifibrata</name>
    <dbReference type="NCBI Taxonomy" id="1930274"/>
    <lineage>
        <taxon>Bacteria</taxon>
        <taxon>Pseudomonadati</taxon>
        <taxon>Planctomycetota</taxon>
        <taxon>Planctomycetia</taxon>
        <taxon>Pirellulales</taxon>
        <taxon>Pirellulaceae</taxon>
        <taxon>Roseimaritima</taxon>
    </lineage>
</organism>
<accession>A0A517MDM0</accession>
<proteinExistence type="predicted"/>
<evidence type="ECO:0008006" key="4">
    <source>
        <dbReference type="Google" id="ProtNLM"/>
    </source>
</evidence>
<dbReference type="EMBL" id="CP036262">
    <property type="protein sequence ID" value="QDS92984.1"/>
    <property type="molecule type" value="Genomic_DNA"/>
</dbReference>
<dbReference type="InterPro" id="IPR045584">
    <property type="entry name" value="Pilin-like"/>
</dbReference>
<dbReference type="Proteomes" id="UP000320672">
    <property type="component" value="Chromosome"/>
</dbReference>
<dbReference type="AlphaFoldDB" id="A0A517MDM0"/>
<feature type="transmembrane region" description="Helical" evidence="1">
    <location>
        <begin position="35"/>
        <end position="61"/>
    </location>
</feature>
<dbReference type="SUPFAM" id="SSF54523">
    <property type="entry name" value="Pili subunits"/>
    <property type="match status" value="1"/>
</dbReference>